<dbReference type="STRING" id="548476.cauri_0546"/>
<dbReference type="HOGENOM" id="CLU_000604_1_22_11"/>
<dbReference type="SMART" id="SM00382">
    <property type="entry name" value="AAA"/>
    <property type="match status" value="1"/>
</dbReference>
<dbReference type="eggNOG" id="COG1136">
    <property type="taxonomic scope" value="Bacteria"/>
</dbReference>
<dbReference type="PANTHER" id="PTHR24220">
    <property type="entry name" value="IMPORT ATP-BINDING PROTEIN"/>
    <property type="match status" value="1"/>
</dbReference>
<dbReference type="InterPro" id="IPR015854">
    <property type="entry name" value="ABC_transpr_LolD-like"/>
</dbReference>
<dbReference type="Pfam" id="PF00005">
    <property type="entry name" value="ABC_tran"/>
    <property type="match status" value="1"/>
</dbReference>
<reference evidence="5 6" key="1">
    <citation type="journal article" date="2010" name="BMC Genomics">
        <title>Complete genome sequence and lifestyle of black-pigmented Corynebacterium aurimucosum ATCC 700975 (formerly C. nigricans CN-1) isolated from a vaginal swab of a woman with spontaneous abortion.</title>
        <authorList>
            <person name="Trost E."/>
            <person name="Gotker S."/>
            <person name="Schneider J."/>
            <person name="Schneiker-Bekel S."/>
            <person name="Szczepanowski R."/>
            <person name="Tilker A."/>
            <person name="Viehoever P."/>
            <person name="Arnold W."/>
            <person name="Bekel T."/>
            <person name="Blom J."/>
            <person name="Gartemann K.H."/>
            <person name="Linke B."/>
            <person name="Goesmann A."/>
            <person name="Puhler A."/>
            <person name="Shukla S.K."/>
            <person name="Tauch A."/>
        </authorList>
    </citation>
    <scope>NUCLEOTIDE SEQUENCE [LARGE SCALE GENOMIC DNA]</scope>
    <source>
        <strain evidence="6">ATCC 700975 / DSM 44827 / CIP 107346 / CN-1</strain>
    </source>
</reference>
<dbReference type="InterPro" id="IPR017911">
    <property type="entry name" value="MacB-like_ATP-bd"/>
</dbReference>
<dbReference type="EMBL" id="CP001601">
    <property type="protein sequence ID" value="ACP32143.1"/>
    <property type="molecule type" value="Genomic_DNA"/>
</dbReference>
<feature type="domain" description="ABC transporter" evidence="4">
    <location>
        <begin position="38"/>
        <end position="262"/>
    </location>
</feature>
<keyword evidence="3 5" id="KW-0067">ATP-binding</keyword>
<dbReference type="Gene3D" id="3.40.50.300">
    <property type="entry name" value="P-loop containing nucleotide triphosphate hydrolases"/>
    <property type="match status" value="1"/>
</dbReference>
<evidence type="ECO:0000259" key="4">
    <source>
        <dbReference type="PROSITE" id="PS50893"/>
    </source>
</evidence>
<evidence type="ECO:0000313" key="5">
    <source>
        <dbReference type="EMBL" id="ACP32143.1"/>
    </source>
</evidence>
<accession>C3PLD9</accession>
<keyword evidence="1" id="KW-0813">Transport</keyword>
<keyword evidence="6" id="KW-1185">Reference proteome</keyword>
<dbReference type="CDD" id="cd03255">
    <property type="entry name" value="ABC_MJ0796_LolCDE_FtsE"/>
    <property type="match status" value="1"/>
</dbReference>
<gene>
    <name evidence="5" type="ordered locus">cauri_0546</name>
</gene>
<evidence type="ECO:0000256" key="2">
    <source>
        <dbReference type="ARBA" id="ARBA00022741"/>
    </source>
</evidence>
<dbReference type="InterPro" id="IPR003439">
    <property type="entry name" value="ABC_transporter-like_ATP-bd"/>
</dbReference>
<dbReference type="GO" id="GO:0016887">
    <property type="term" value="F:ATP hydrolysis activity"/>
    <property type="evidence" value="ECO:0007669"/>
    <property type="project" value="InterPro"/>
</dbReference>
<protein>
    <submittedName>
        <fullName evidence="5">ABC transport system, ATP-binding protein</fullName>
    </submittedName>
</protein>
<dbReference type="PROSITE" id="PS50893">
    <property type="entry name" value="ABC_TRANSPORTER_2"/>
    <property type="match status" value="1"/>
</dbReference>
<dbReference type="InterPro" id="IPR027417">
    <property type="entry name" value="P-loop_NTPase"/>
</dbReference>
<dbReference type="PANTHER" id="PTHR24220:SF659">
    <property type="entry name" value="TRANSPORTER, PUTATIVE-RELATED"/>
    <property type="match status" value="1"/>
</dbReference>
<organism evidence="5 6">
    <name type="scientific">Corynebacterium aurimucosum (strain ATCC 700975 / DSM 44827 / CIP 107346 / CN-1)</name>
    <name type="common">Corynebacterium nigricans</name>
    <dbReference type="NCBI Taxonomy" id="548476"/>
    <lineage>
        <taxon>Bacteria</taxon>
        <taxon>Bacillati</taxon>
        <taxon>Actinomycetota</taxon>
        <taxon>Actinomycetes</taxon>
        <taxon>Mycobacteriales</taxon>
        <taxon>Corynebacteriaceae</taxon>
        <taxon>Corynebacterium</taxon>
    </lineage>
</organism>
<evidence type="ECO:0000256" key="1">
    <source>
        <dbReference type="ARBA" id="ARBA00022448"/>
    </source>
</evidence>
<dbReference type="SUPFAM" id="SSF52540">
    <property type="entry name" value="P-loop containing nucleoside triphosphate hydrolases"/>
    <property type="match status" value="1"/>
</dbReference>
<dbReference type="GO" id="GO:0005886">
    <property type="term" value="C:plasma membrane"/>
    <property type="evidence" value="ECO:0007669"/>
    <property type="project" value="TreeGrafter"/>
</dbReference>
<keyword evidence="2" id="KW-0547">Nucleotide-binding</keyword>
<dbReference type="AlphaFoldDB" id="C3PLD9"/>
<proteinExistence type="predicted"/>
<dbReference type="Proteomes" id="UP000002077">
    <property type="component" value="Chromosome"/>
</dbReference>
<dbReference type="GO" id="GO:0005524">
    <property type="term" value="F:ATP binding"/>
    <property type="evidence" value="ECO:0007669"/>
    <property type="project" value="UniProtKB-KW"/>
</dbReference>
<name>C3PLD9_CORA7</name>
<dbReference type="GO" id="GO:0022857">
    <property type="term" value="F:transmembrane transporter activity"/>
    <property type="evidence" value="ECO:0007669"/>
    <property type="project" value="TreeGrafter"/>
</dbReference>
<sequence>MTCSTLRFYPSIRFIRTNFILHFQRPHGEDRKELMNSVTISNVHKYLGEGAQRTHVLKGASLEAGEGEFLGISGKSGSGKTTLLRAVAGLLPIDEGSISVFDTCVSTAAPKELLALRRNTIGFVYQDDLLMNELTALENVMLVLAAAGFDETTAHDKACEALTQVGLAELAQRFPAEMSRGQCQRVGIARALSGKRRILLADEPSAALDSENSHGIFRLFKKLASTGTTVIATSHDPIMLDYCSTAYTLIDGQLGKAAPNAQ</sequence>
<evidence type="ECO:0000256" key="3">
    <source>
        <dbReference type="ARBA" id="ARBA00022840"/>
    </source>
</evidence>
<dbReference type="InterPro" id="IPR003593">
    <property type="entry name" value="AAA+_ATPase"/>
</dbReference>
<evidence type="ECO:0000313" key="6">
    <source>
        <dbReference type="Proteomes" id="UP000002077"/>
    </source>
</evidence>
<dbReference type="KEGG" id="car:cauri_0546"/>